<feature type="transmembrane region" description="Helical" evidence="7">
    <location>
        <begin position="415"/>
        <end position="435"/>
    </location>
</feature>
<dbReference type="SUPFAM" id="SSF54862">
    <property type="entry name" value="4Fe-4S ferredoxins"/>
    <property type="match status" value="1"/>
</dbReference>
<feature type="transmembrane region" description="Helical" evidence="7">
    <location>
        <begin position="185"/>
        <end position="208"/>
    </location>
</feature>
<gene>
    <name evidence="9" type="ordered locus">Cmaq_1940</name>
</gene>
<evidence type="ECO:0000256" key="2">
    <source>
        <dbReference type="ARBA" id="ARBA00022485"/>
    </source>
</evidence>
<evidence type="ECO:0000256" key="4">
    <source>
        <dbReference type="ARBA" id="ARBA00022982"/>
    </source>
</evidence>
<keyword evidence="7" id="KW-1133">Transmembrane helix</keyword>
<feature type="transmembrane region" description="Helical" evidence="7">
    <location>
        <begin position="328"/>
        <end position="350"/>
    </location>
</feature>
<sequence length="651" mass="73514">MNLWLAYFTYGGAAGMVLTIAVTLRFYKNFILKNELNLHRLLWILYILVSMSLMYGLALYYLLNKSMYSLFTAILVSNVTMVSWLILITTGSGGKRNVYSPFVNALVTGLILIAEYLMSLTYAYLTGVTRMLPVNALNSPWFTIPMTMEALLSYTLIKPRNIIGRLAPVLILNMVFNPLSFNFSYWPALSIYASAVLMTIAVVVILDYMYRKSILTHWDLVFSLGSVTMMGIMMLIQFLGLLNNTYWRYYGLSLLVDMAFYLYMYVHSEVNPRPLAWITKPYSLTALLLLVFISEALMGGVVSIQAGWLNPIGVARLLSINNSLGALIINLITLTSALTLSPGFLIMMGAEMGWLVLSRFRELKHLENKVRFMLMFLAYWLYTVYVPSFLPSWLIKYPYLYWSMGLGTAGPLSPMLLTAIIGTYVINAVLSLLFGSRQLCSVTCSASYMWQGTFYNKLKTSPMNPLRGSRRGLIHSVRIINAVLIYGALGVLAYLSLMDQLGHLRFYINGEDPLIFLYLLLFGFLWYISFALAPILGTYNCVTYGWCHWGLFNQAVGRLGLFKLVVKDPGLCIECKTKDCAKACPVGNSNMPGSFIKKGYYKSSTCIGVGDCVEACPYNNIIFYDARAYFKNKLTLRPLRVLLKKPSTDYQ</sequence>
<reference evidence="9 10" key="1">
    <citation type="submission" date="2007-10" db="EMBL/GenBank/DDBJ databases">
        <title>Complete sequence of Caldivirga maquilingensis IC-167.</title>
        <authorList>
            <consortium name="US DOE Joint Genome Institute"/>
            <person name="Copeland A."/>
            <person name="Lucas S."/>
            <person name="Lapidus A."/>
            <person name="Barry K."/>
            <person name="Glavina del Rio T."/>
            <person name="Dalin E."/>
            <person name="Tice H."/>
            <person name="Pitluck S."/>
            <person name="Saunders E."/>
            <person name="Brettin T."/>
            <person name="Bruce D."/>
            <person name="Detter J.C."/>
            <person name="Han C."/>
            <person name="Schmutz J."/>
            <person name="Larimer F."/>
            <person name="Land M."/>
            <person name="Hauser L."/>
            <person name="Kyrpides N."/>
            <person name="Ivanova N."/>
            <person name="Biddle J.F."/>
            <person name="Zhang Z."/>
            <person name="Fitz-Gibbon S.T."/>
            <person name="Lowe T.M."/>
            <person name="Saltikov C."/>
            <person name="House C.H."/>
            <person name="Richardson P."/>
        </authorList>
    </citation>
    <scope>NUCLEOTIDE SEQUENCE [LARGE SCALE GENOMIC DNA]</scope>
    <source>
        <strain evidence="10">ATCC 700844 / DSM 13496 / JCM 10307 / IC-167</strain>
    </source>
</reference>
<dbReference type="eggNOG" id="arCOG03696">
    <property type="taxonomic scope" value="Archaea"/>
</dbReference>
<proteinExistence type="predicted"/>
<dbReference type="GO" id="GO:0046872">
    <property type="term" value="F:metal ion binding"/>
    <property type="evidence" value="ECO:0007669"/>
    <property type="project" value="UniProtKB-KW"/>
</dbReference>
<feature type="transmembrane region" description="Helical" evidence="7">
    <location>
        <begin position="515"/>
        <end position="536"/>
    </location>
</feature>
<keyword evidence="10" id="KW-1185">Reference proteome</keyword>
<feature type="transmembrane region" description="Helical" evidence="7">
    <location>
        <begin position="102"/>
        <end position="125"/>
    </location>
</feature>
<keyword evidence="2" id="KW-0004">4Fe-4S</keyword>
<evidence type="ECO:0000313" key="9">
    <source>
        <dbReference type="EMBL" id="ABW02757.1"/>
    </source>
</evidence>
<dbReference type="EMBL" id="CP000852">
    <property type="protein sequence ID" value="ABW02757.1"/>
    <property type="molecule type" value="Genomic_DNA"/>
</dbReference>
<accession>A8MBM4</accession>
<dbReference type="Proteomes" id="UP000001137">
    <property type="component" value="Chromosome"/>
</dbReference>
<keyword evidence="4" id="KW-0249">Electron transport</keyword>
<dbReference type="PANTHER" id="PTHR30176">
    <property type="entry name" value="FERREDOXIN-TYPE PROTEIN NAPH"/>
    <property type="match status" value="1"/>
</dbReference>
<dbReference type="STRING" id="397948.Cmaq_1940"/>
<evidence type="ECO:0000313" key="10">
    <source>
        <dbReference type="Proteomes" id="UP000001137"/>
    </source>
</evidence>
<feature type="transmembrane region" description="Helical" evidence="7">
    <location>
        <begin position="220"/>
        <end position="241"/>
    </location>
</feature>
<dbReference type="GeneID" id="5709791"/>
<dbReference type="KEGG" id="cma:Cmaq_1940"/>
<feature type="transmembrane region" description="Helical" evidence="7">
    <location>
        <begin position="247"/>
        <end position="266"/>
    </location>
</feature>
<keyword evidence="3" id="KW-0479">Metal-binding</keyword>
<keyword evidence="1" id="KW-0813">Transport</keyword>
<feature type="transmembrane region" description="Helical" evidence="7">
    <location>
        <begin position="68"/>
        <end position="90"/>
    </location>
</feature>
<feature type="domain" description="4Fe-4S ferredoxin-type" evidence="8">
    <location>
        <begin position="562"/>
        <end position="594"/>
    </location>
</feature>
<keyword evidence="7" id="KW-0812">Transmembrane</keyword>
<dbReference type="Gene3D" id="3.30.70.20">
    <property type="match status" value="1"/>
</dbReference>
<name>A8MBM4_CALMQ</name>
<dbReference type="RefSeq" id="WP_012186976.1">
    <property type="nucleotide sequence ID" value="NC_009954.1"/>
</dbReference>
<evidence type="ECO:0000256" key="5">
    <source>
        <dbReference type="ARBA" id="ARBA00023004"/>
    </source>
</evidence>
<feature type="domain" description="4Fe-4S ferredoxin-type" evidence="8">
    <location>
        <begin position="597"/>
        <end position="626"/>
    </location>
</feature>
<evidence type="ECO:0000256" key="3">
    <source>
        <dbReference type="ARBA" id="ARBA00022723"/>
    </source>
</evidence>
<evidence type="ECO:0000256" key="7">
    <source>
        <dbReference type="SAM" id="Phobius"/>
    </source>
</evidence>
<evidence type="ECO:0000259" key="8">
    <source>
        <dbReference type="PROSITE" id="PS51379"/>
    </source>
</evidence>
<dbReference type="HOGENOM" id="CLU_022113_0_0_2"/>
<keyword evidence="5" id="KW-0408">Iron</keyword>
<dbReference type="InterPro" id="IPR017896">
    <property type="entry name" value="4Fe4S_Fe-S-bd"/>
</dbReference>
<dbReference type="InterPro" id="IPR051684">
    <property type="entry name" value="Electron_Trans/Redox"/>
</dbReference>
<evidence type="ECO:0000256" key="6">
    <source>
        <dbReference type="ARBA" id="ARBA00023014"/>
    </source>
</evidence>
<keyword evidence="6" id="KW-0411">Iron-sulfur</keyword>
<feature type="transmembrane region" description="Helical" evidence="7">
    <location>
        <begin position="287"/>
        <end position="308"/>
    </location>
</feature>
<feature type="transmembrane region" description="Helical" evidence="7">
    <location>
        <begin position="370"/>
        <end position="395"/>
    </location>
</feature>
<protein>
    <submittedName>
        <fullName evidence="9">4Fe-4S ferredoxin iron-sulfur binding domain protein</fullName>
    </submittedName>
</protein>
<feature type="transmembrane region" description="Helical" evidence="7">
    <location>
        <begin position="473"/>
        <end position="495"/>
    </location>
</feature>
<organism evidence="9 10">
    <name type="scientific">Caldivirga maquilingensis (strain ATCC 700844 / DSM 13496 / JCM 10307 / IC-167)</name>
    <dbReference type="NCBI Taxonomy" id="397948"/>
    <lineage>
        <taxon>Archaea</taxon>
        <taxon>Thermoproteota</taxon>
        <taxon>Thermoprotei</taxon>
        <taxon>Thermoproteales</taxon>
        <taxon>Thermoproteaceae</taxon>
        <taxon>Caldivirga</taxon>
    </lineage>
</organism>
<feature type="transmembrane region" description="Helical" evidence="7">
    <location>
        <begin position="137"/>
        <end position="157"/>
    </location>
</feature>
<dbReference type="GO" id="GO:0051539">
    <property type="term" value="F:4 iron, 4 sulfur cluster binding"/>
    <property type="evidence" value="ECO:0007669"/>
    <property type="project" value="UniProtKB-KW"/>
</dbReference>
<dbReference type="GO" id="GO:0005886">
    <property type="term" value="C:plasma membrane"/>
    <property type="evidence" value="ECO:0007669"/>
    <property type="project" value="TreeGrafter"/>
</dbReference>
<dbReference type="PROSITE" id="PS51379">
    <property type="entry name" value="4FE4S_FER_2"/>
    <property type="match status" value="2"/>
</dbReference>
<dbReference type="Pfam" id="PF13237">
    <property type="entry name" value="Fer4_10"/>
    <property type="match status" value="1"/>
</dbReference>
<dbReference type="PANTHER" id="PTHR30176:SF3">
    <property type="entry name" value="FERREDOXIN-TYPE PROTEIN NAPH"/>
    <property type="match status" value="1"/>
</dbReference>
<feature type="transmembrane region" description="Helical" evidence="7">
    <location>
        <begin position="6"/>
        <end position="27"/>
    </location>
</feature>
<feature type="transmembrane region" description="Helical" evidence="7">
    <location>
        <begin position="39"/>
        <end position="62"/>
    </location>
</feature>
<feature type="transmembrane region" description="Helical" evidence="7">
    <location>
        <begin position="162"/>
        <end position="179"/>
    </location>
</feature>
<evidence type="ECO:0000256" key="1">
    <source>
        <dbReference type="ARBA" id="ARBA00022448"/>
    </source>
</evidence>
<keyword evidence="7" id="KW-0472">Membrane</keyword>
<dbReference type="OrthoDB" id="2837at2157"/>
<dbReference type="AlphaFoldDB" id="A8MBM4"/>